<dbReference type="SUPFAM" id="SSF54001">
    <property type="entry name" value="Cysteine proteinases"/>
    <property type="match status" value="1"/>
</dbReference>
<dbReference type="Proteomes" id="UP000199025">
    <property type="component" value="Unassembled WGS sequence"/>
</dbReference>
<evidence type="ECO:0000256" key="1">
    <source>
        <dbReference type="ARBA" id="ARBA00006547"/>
    </source>
</evidence>
<dbReference type="AlphaFoldDB" id="A0A1I4B369"/>
<dbReference type="PRINTS" id="PR01543">
    <property type="entry name" value="ANATRNSFRASE"/>
</dbReference>
<keyword evidence="3" id="KW-0808">Transferase</keyword>
<dbReference type="PANTHER" id="PTHR11786:SF0">
    <property type="entry name" value="ARYLAMINE N-ACETYLTRANSFERASE 4-RELATED"/>
    <property type="match status" value="1"/>
</dbReference>
<dbReference type="Gene3D" id="3.30.2140.10">
    <property type="entry name" value="Arylamine N-acetyltransferase"/>
    <property type="match status" value="1"/>
</dbReference>
<gene>
    <name evidence="3" type="ORF">SAMN05421835_12627</name>
</gene>
<dbReference type="STRING" id="115433.SAMN05421835_12627"/>
<evidence type="ECO:0000256" key="2">
    <source>
        <dbReference type="RuleBase" id="RU003452"/>
    </source>
</evidence>
<evidence type="ECO:0000313" key="4">
    <source>
        <dbReference type="Proteomes" id="UP000199025"/>
    </source>
</evidence>
<keyword evidence="4" id="KW-1185">Reference proteome</keyword>
<organism evidence="3 4">
    <name type="scientific">Amycolatopsis sacchari</name>
    <dbReference type="NCBI Taxonomy" id="115433"/>
    <lineage>
        <taxon>Bacteria</taxon>
        <taxon>Bacillati</taxon>
        <taxon>Actinomycetota</taxon>
        <taxon>Actinomycetes</taxon>
        <taxon>Pseudonocardiales</taxon>
        <taxon>Pseudonocardiaceae</taxon>
        <taxon>Amycolatopsis</taxon>
    </lineage>
</organism>
<dbReference type="GO" id="GO:0016407">
    <property type="term" value="F:acetyltransferase activity"/>
    <property type="evidence" value="ECO:0007669"/>
    <property type="project" value="InterPro"/>
</dbReference>
<name>A0A1I4B369_9PSEU</name>
<protein>
    <submittedName>
        <fullName evidence="3">N-hydroxyarylamine O-acetyltransferase</fullName>
    </submittedName>
</protein>
<dbReference type="OrthoDB" id="7181050at2"/>
<proteinExistence type="inferred from homology"/>
<dbReference type="Pfam" id="PF00797">
    <property type="entry name" value="Acetyltransf_2"/>
    <property type="match status" value="1"/>
</dbReference>
<dbReference type="PANTHER" id="PTHR11786">
    <property type="entry name" value="N-HYDROXYARYLAMINE O-ACETYLTRANSFERASE"/>
    <property type="match status" value="1"/>
</dbReference>
<evidence type="ECO:0000313" key="3">
    <source>
        <dbReference type="EMBL" id="SFK62349.1"/>
    </source>
</evidence>
<reference evidence="3 4" key="1">
    <citation type="submission" date="2016-10" db="EMBL/GenBank/DDBJ databases">
        <authorList>
            <person name="de Groot N.N."/>
        </authorList>
    </citation>
    <scope>NUCLEOTIDE SEQUENCE [LARGE SCALE GENOMIC DNA]</scope>
    <source>
        <strain evidence="3 4">DSM 44468</strain>
    </source>
</reference>
<accession>A0A1I4B369</accession>
<comment type="similarity">
    <text evidence="1 2">Belongs to the arylamine N-acetyltransferase family.</text>
</comment>
<sequence length="263" mass="29168">MDVDAYLARIGAQRPAAPTAAALAELHERHATSVPFENLSVHRYEPIVLAEDALVDKIVRQRRGGFCYELNGAFAALLRELGFTVSLLAARVYRGEGRFGSPFDHLALRVDLEEPWLADVGFGRFARRPLRMTACEAQPDAEGEFLVLDAPDGDLDVRYNGEPVYRLERRPRLLADFGPTCWWQATSPDSHFTQQLLCTLPTPGGRVTLAGDKLIEHVDGKRVERVLAGREIVDAYREYFGIDVNEAPSPGVFPAAGPRPFPN</sequence>
<dbReference type="InterPro" id="IPR001447">
    <property type="entry name" value="Arylamine_N-AcTrfase"/>
</dbReference>
<dbReference type="EMBL" id="FORP01000026">
    <property type="protein sequence ID" value="SFK62349.1"/>
    <property type="molecule type" value="Genomic_DNA"/>
</dbReference>
<dbReference type="InterPro" id="IPR038765">
    <property type="entry name" value="Papain-like_cys_pep_sf"/>
</dbReference>
<dbReference type="RefSeq" id="WP_091514624.1">
    <property type="nucleotide sequence ID" value="NZ_FORP01000026.1"/>
</dbReference>
<dbReference type="Gene3D" id="2.40.128.150">
    <property type="entry name" value="Cysteine proteinases"/>
    <property type="match status" value="1"/>
</dbReference>